<dbReference type="Pfam" id="PF12771">
    <property type="entry name" value="SusD-like_2"/>
    <property type="match status" value="1"/>
</dbReference>
<dbReference type="InterPro" id="IPR041662">
    <property type="entry name" value="SusD-like_2"/>
</dbReference>
<dbReference type="Proteomes" id="UP000605733">
    <property type="component" value="Unassembled WGS sequence"/>
</dbReference>
<feature type="chain" id="PRO_5046494252" description="SusD/RagB family nutrient-binding outer membrane lipoprotein" evidence="1">
    <location>
        <begin position="22"/>
        <end position="475"/>
    </location>
</feature>
<keyword evidence="1" id="KW-0732">Signal</keyword>
<sequence>MIMKKYIIALLALVTLWSCQSDEDYEDLNRDPKNPTQVSEAFLFTSATVSLGDQLATPNVNLNVFRFLAQYLSTTTYLDEPNYNLTNRNIPQNHWSEIYRDVIFDLQNAKTNIMNNADLSETEKSARIGQAEVLEVYAWHVLVDSFGDIPYTEALDAQQFPLPAYDDASTIYGDLISRLDSTTADLEAGQGFTSADVIYGGNMDKWVKFANSLKLRLAMRLSDVNPSLSQSAAESAISGGIFTSNDDSALIAYQGSFPNTNPLWEDLVQSGRSDYLAANTIVDYLNDLNDPRRMYYFDDNLSGGYVGGIYGGSNSFPFFTHIGEDFRDPTHPGIFLDYAEVEFYLTEAVQDGYSAPGSAESHYNAAITASIMYAGGTQADVDSYLSQSSVAYDGTEYRLGFQFWIAMYDNPFQGWSVWRKYDAPELNVAADSGRPVPLRYTYPVNEQNLNPTSYEAASSAIGGDDQQTPIFWDVE</sequence>
<dbReference type="InterPro" id="IPR011990">
    <property type="entry name" value="TPR-like_helical_dom_sf"/>
</dbReference>
<protein>
    <recommendedName>
        <fullName evidence="4">SusD/RagB family nutrient-binding outer membrane lipoprotein</fullName>
    </recommendedName>
</protein>
<evidence type="ECO:0000313" key="2">
    <source>
        <dbReference type="EMBL" id="GGG21422.1"/>
    </source>
</evidence>
<keyword evidence="3" id="KW-1185">Reference proteome</keyword>
<gene>
    <name evidence="2" type="ORF">GCM10011532_00560</name>
</gene>
<proteinExistence type="predicted"/>
<feature type="signal peptide" evidence="1">
    <location>
        <begin position="1"/>
        <end position="21"/>
    </location>
</feature>
<evidence type="ECO:0008006" key="4">
    <source>
        <dbReference type="Google" id="ProtNLM"/>
    </source>
</evidence>
<dbReference type="SUPFAM" id="SSF48452">
    <property type="entry name" value="TPR-like"/>
    <property type="match status" value="1"/>
</dbReference>
<dbReference type="Gene3D" id="1.25.40.390">
    <property type="match status" value="1"/>
</dbReference>
<evidence type="ECO:0000256" key="1">
    <source>
        <dbReference type="SAM" id="SignalP"/>
    </source>
</evidence>
<dbReference type="EMBL" id="BMIX01000001">
    <property type="protein sequence ID" value="GGG21422.1"/>
    <property type="molecule type" value="Genomic_DNA"/>
</dbReference>
<reference evidence="3" key="1">
    <citation type="journal article" date="2019" name="Int. J. Syst. Evol. Microbiol.">
        <title>The Global Catalogue of Microorganisms (GCM) 10K type strain sequencing project: providing services to taxonomists for standard genome sequencing and annotation.</title>
        <authorList>
            <consortium name="The Broad Institute Genomics Platform"/>
            <consortium name="The Broad Institute Genome Sequencing Center for Infectious Disease"/>
            <person name="Wu L."/>
            <person name="Ma J."/>
        </authorList>
    </citation>
    <scope>NUCLEOTIDE SEQUENCE [LARGE SCALE GENOMIC DNA]</scope>
    <source>
        <strain evidence="3">CGMCC 1.15422</strain>
    </source>
</reference>
<organism evidence="2 3">
    <name type="scientific">Christiangramia forsetii</name>
    <dbReference type="NCBI Taxonomy" id="411153"/>
    <lineage>
        <taxon>Bacteria</taxon>
        <taxon>Pseudomonadati</taxon>
        <taxon>Bacteroidota</taxon>
        <taxon>Flavobacteriia</taxon>
        <taxon>Flavobacteriales</taxon>
        <taxon>Flavobacteriaceae</taxon>
        <taxon>Christiangramia</taxon>
    </lineage>
</organism>
<comment type="caution">
    <text evidence="2">The sequence shown here is derived from an EMBL/GenBank/DDBJ whole genome shotgun (WGS) entry which is preliminary data.</text>
</comment>
<name>A0ABQ1W947_9FLAO</name>
<accession>A0ABQ1W947</accession>
<evidence type="ECO:0000313" key="3">
    <source>
        <dbReference type="Proteomes" id="UP000605733"/>
    </source>
</evidence>